<dbReference type="RefSeq" id="XP_001026317.1">
    <property type="nucleotide sequence ID" value="XM_001026317.1"/>
</dbReference>
<dbReference type="eggNOG" id="ENOG502S919">
    <property type="taxonomic scope" value="Eukaryota"/>
</dbReference>
<sequence>MANQTIKDVETFWDEFSEDYSSYDSGSNVLFLSLANMLKIDKRDSILEVGAGTGFLYNHILNYKKQTAKYVATDISEKMLQIMSKRLKLEYKENQVNNYEKYNLTIQKANAEQLPFEQESFDCLIGNLCLHITPDPVKMLSESYRVLQKGGVAGFSVWGDDKGLYYYTLIPTVLKEMGQYVQQGRSYFHLNDRESLIKMMESAGFSNIICWNQFTPFHYISEEEMKKVLGTYYSEEIKNKVIEKFNEQIKINKKPFGLDALMIIGTKL</sequence>
<dbReference type="Pfam" id="PF08241">
    <property type="entry name" value="Methyltransf_11"/>
    <property type="match status" value="1"/>
</dbReference>
<accession>Q24E29</accession>
<dbReference type="InterPro" id="IPR013216">
    <property type="entry name" value="Methyltransf_11"/>
</dbReference>
<dbReference type="Gene3D" id="3.40.50.150">
    <property type="entry name" value="Vaccinia Virus protein VP39"/>
    <property type="match status" value="1"/>
</dbReference>
<dbReference type="GO" id="GO:0008757">
    <property type="term" value="F:S-adenosylmethionine-dependent methyltransferase activity"/>
    <property type="evidence" value="ECO:0007669"/>
    <property type="project" value="InterPro"/>
</dbReference>
<dbReference type="PANTHER" id="PTHR43591">
    <property type="entry name" value="METHYLTRANSFERASE"/>
    <property type="match status" value="1"/>
</dbReference>
<dbReference type="GeneID" id="7824459"/>
<dbReference type="OrthoDB" id="284858at2759"/>
<dbReference type="SUPFAM" id="SSF53335">
    <property type="entry name" value="S-adenosyl-L-methionine-dependent methyltransferases"/>
    <property type="match status" value="1"/>
</dbReference>
<evidence type="ECO:0000313" key="3">
    <source>
        <dbReference type="Proteomes" id="UP000009168"/>
    </source>
</evidence>
<protein>
    <submittedName>
        <fullName evidence="2">UbiE/COQ5 family methyltransferase</fullName>
    </submittedName>
</protein>
<dbReference type="GO" id="GO:0032259">
    <property type="term" value="P:methylation"/>
    <property type="evidence" value="ECO:0007669"/>
    <property type="project" value="UniProtKB-KW"/>
</dbReference>
<dbReference type="InterPro" id="IPR029063">
    <property type="entry name" value="SAM-dependent_MTases_sf"/>
</dbReference>
<dbReference type="HOGENOM" id="CLU_057433_0_0_1"/>
<dbReference type="STRING" id="312017.Q24E29"/>
<dbReference type="PANTHER" id="PTHR43591:SF24">
    <property type="entry name" value="2-METHOXY-6-POLYPRENYL-1,4-BENZOQUINOL METHYLASE, MITOCHONDRIAL"/>
    <property type="match status" value="1"/>
</dbReference>
<reference evidence="3" key="1">
    <citation type="journal article" date="2006" name="PLoS Biol.">
        <title>Macronuclear genome sequence of the ciliate Tetrahymena thermophila, a model eukaryote.</title>
        <authorList>
            <person name="Eisen J.A."/>
            <person name="Coyne R.S."/>
            <person name="Wu M."/>
            <person name="Wu D."/>
            <person name="Thiagarajan M."/>
            <person name="Wortman J.R."/>
            <person name="Badger J.H."/>
            <person name="Ren Q."/>
            <person name="Amedeo P."/>
            <person name="Jones K.M."/>
            <person name="Tallon L.J."/>
            <person name="Delcher A.L."/>
            <person name="Salzberg S.L."/>
            <person name="Silva J.C."/>
            <person name="Haas B.J."/>
            <person name="Majoros W.H."/>
            <person name="Farzad M."/>
            <person name="Carlton J.M."/>
            <person name="Smith R.K. Jr."/>
            <person name="Garg J."/>
            <person name="Pearlman R.E."/>
            <person name="Karrer K.M."/>
            <person name="Sun L."/>
            <person name="Manning G."/>
            <person name="Elde N.C."/>
            <person name="Turkewitz A.P."/>
            <person name="Asai D.J."/>
            <person name="Wilkes D.E."/>
            <person name="Wang Y."/>
            <person name="Cai H."/>
            <person name="Collins K."/>
            <person name="Stewart B.A."/>
            <person name="Lee S.R."/>
            <person name="Wilamowska K."/>
            <person name="Weinberg Z."/>
            <person name="Ruzzo W.L."/>
            <person name="Wloga D."/>
            <person name="Gaertig J."/>
            <person name="Frankel J."/>
            <person name="Tsao C.-C."/>
            <person name="Gorovsky M.A."/>
            <person name="Keeling P.J."/>
            <person name="Waller R.F."/>
            <person name="Patron N.J."/>
            <person name="Cherry J.M."/>
            <person name="Stover N.A."/>
            <person name="Krieger C.J."/>
            <person name="del Toro C."/>
            <person name="Ryder H.F."/>
            <person name="Williamson S.C."/>
            <person name="Barbeau R.A."/>
            <person name="Hamilton E.P."/>
            <person name="Orias E."/>
        </authorList>
    </citation>
    <scope>NUCLEOTIDE SEQUENCE [LARGE SCALE GENOMIC DNA]</scope>
    <source>
        <strain evidence="3">SB210</strain>
    </source>
</reference>
<evidence type="ECO:0000313" key="2">
    <source>
        <dbReference type="EMBL" id="EAS06072.1"/>
    </source>
</evidence>
<organism evidence="2 3">
    <name type="scientific">Tetrahymena thermophila (strain SB210)</name>
    <dbReference type="NCBI Taxonomy" id="312017"/>
    <lineage>
        <taxon>Eukaryota</taxon>
        <taxon>Sar</taxon>
        <taxon>Alveolata</taxon>
        <taxon>Ciliophora</taxon>
        <taxon>Intramacronucleata</taxon>
        <taxon>Oligohymenophorea</taxon>
        <taxon>Hymenostomatida</taxon>
        <taxon>Tetrahymenina</taxon>
        <taxon>Tetrahymenidae</taxon>
        <taxon>Tetrahymena</taxon>
    </lineage>
</organism>
<dbReference type="CDD" id="cd02440">
    <property type="entry name" value="AdoMet_MTases"/>
    <property type="match status" value="1"/>
</dbReference>
<feature type="domain" description="Methyltransferase type 11" evidence="1">
    <location>
        <begin position="47"/>
        <end position="152"/>
    </location>
</feature>
<dbReference type="Proteomes" id="UP000009168">
    <property type="component" value="Unassembled WGS sequence"/>
</dbReference>
<dbReference type="InParanoid" id="Q24E29"/>
<dbReference type="KEGG" id="tet:TTHERM_00853110"/>
<name>Q24E29_TETTS</name>
<dbReference type="EMBL" id="GG662311">
    <property type="protein sequence ID" value="EAS06072.1"/>
    <property type="molecule type" value="Genomic_DNA"/>
</dbReference>
<proteinExistence type="predicted"/>
<keyword evidence="2" id="KW-0808">Transferase</keyword>
<gene>
    <name evidence="2" type="ORF">TTHERM_00853110</name>
</gene>
<keyword evidence="3" id="KW-1185">Reference proteome</keyword>
<dbReference type="OMA" id="CFIKAGL"/>
<evidence type="ECO:0000259" key="1">
    <source>
        <dbReference type="Pfam" id="PF08241"/>
    </source>
</evidence>
<keyword evidence="2" id="KW-0489">Methyltransferase</keyword>
<dbReference type="AlphaFoldDB" id="Q24E29"/>